<evidence type="ECO:0000256" key="1">
    <source>
        <dbReference type="SAM" id="SignalP"/>
    </source>
</evidence>
<dbReference type="AlphaFoldDB" id="A0A1Y1V3R7"/>
<gene>
    <name evidence="3" type="ORF">BCR36DRAFT_372074</name>
</gene>
<dbReference type="InterPro" id="IPR017946">
    <property type="entry name" value="PLC-like_Pdiesterase_TIM-brl"/>
</dbReference>
<evidence type="ECO:0000313" key="3">
    <source>
        <dbReference type="EMBL" id="ORX46612.1"/>
    </source>
</evidence>
<feature type="domain" description="Phosphatidylinositol-specific phospholipase C X" evidence="2">
    <location>
        <begin position="143"/>
        <end position="310"/>
    </location>
</feature>
<dbReference type="InterPro" id="IPR000909">
    <property type="entry name" value="PLipase_C_PInositol-sp_X_dom"/>
</dbReference>
<dbReference type="SMART" id="SM00148">
    <property type="entry name" value="PLCXc"/>
    <property type="match status" value="1"/>
</dbReference>
<dbReference type="PROSITE" id="PS50007">
    <property type="entry name" value="PIPLC_X_DOMAIN"/>
    <property type="match status" value="1"/>
</dbReference>
<dbReference type="PANTHER" id="PTHR13593">
    <property type="match status" value="1"/>
</dbReference>
<keyword evidence="4" id="KW-1185">Reference proteome</keyword>
<organism evidence="3 4">
    <name type="scientific">Piromyces finnis</name>
    <dbReference type="NCBI Taxonomy" id="1754191"/>
    <lineage>
        <taxon>Eukaryota</taxon>
        <taxon>Fungi</taxon>
        <taxon>Fungi incertae sedis</taxon>
        <taxon>Chytridiomycota</taxon>
        <taxon>Chytridiomycota incertae sedis</taxon>
        <taxon>Neocallimastigomycetes</taxon>
        <taxon>Neocallimastigales</taxon>
        <taxon>Neocallimastigaceae</taxon>
        <taxon>Piromyces</taxon>
    </lineage>
</organism>
<dbReference type="GO" id="GO:0006629">
    <property type="term" value="P:lipid metabolic process"/>
    <property type="evidence" value="ECO:0007669"/>
    <property type="project" value="InterPro"/>
</dbReference>
<feature type="chain" id="PRO_5012598423" evidence="1">
    <location>
        <begin position="19"/>
        <end position="500"/>
    </location>
</feature>
<dbReference type="Gene3D" id="3.20.20.190">
    <property type="entry name" value="Phosphatidylinositol (PI) phosphodiesterase"/>
    <property type="match status" value="1"/>
</dbReference>
<dbReference type="OrthoDB" id="2122977at2759"/>
<evidence type="ECO:0000313" key="4">
    <source>
        <dbReference type="Proteomes" id="UP000193719"/>
    </source>
</evidence>
<keyword evidence="1" id="KW-0732">Signal</keyword>
<dbReference type="SUPFAM" id="SSF51695">
    <property type="entry name" value="PLC-like phosphodiesterases"/>
    <property type="match status" value="1"/>
</dbReference>
<accession>A0A1Y1V3R7</accession>
<reference evidence="3 4" key="1">
    <citation type="submission" date="2016-08" db="EMBL/GenBank/DDBJ databases">
        <title>Genomes of anaerobic fungi encode conserved fungal cellulosomes for biomass hydrolysis.</title>
        <authorList>
            <consortium name="DOE Joint Genome Institute"/>
            <person name="Haitjema C.H."/>
            <person name="Gilmore S.P."/>
            <person name="Henske J.K."/>
            <person name="Solomon K.V."/>
            <person name="De Groot R."/>
            <person name="Kuo A."/>
            <person name="Mondo S.J."/>
            <person name="Salamov A.A."/>
            <person name="Labutti K."/>
            <person name="Zhao Z."/>
            <person name="Chiniquy J."/>
            <person name="Barry K."/>
            <person name="Brewer H.M."/>
            <person name="Purvine S.O."/>
            <person name="Wright A.T."/>
            <person name="Boxma B."/>
            <person name="Van Alen T."/>
            <person name="Hackstein J.H."/>
            <person name="Baker S.E."/>
            <person name="Grigoriev I.V."/>
            <person name="O'Malley M.A."/>
        </authorList>
    </citation>
    <scope>NUCLEOTIDE SEQUENCE [LARGE SCALE GENOMIC DNA]</scope>
    <source>
        <strain evidence="4">finn</strain>
    </source>
</reference>
<name>A0A1Y1V3R7_9FUNG</name>
<dbReference type="PANTHER" id="PTHR13593:SF113">
    <property type="entry name" value="SI:DKEY-266F7.9"/>
    <property type="match status" value="1"/>
</dbReference>
<protein>
    <submittedName>
        <fullName evidence="3">PLC-like phosphodiesterase</fullName>
    </submittedName>
</protein>
<dbReference type="GO" id="GO:0008081">
    <property type="term" value="F:phosphoric diester hydrolase activity"/>
    <property type="evidence" value="ECO:0007669"/>
    <property type="project" value="InterPro"/>
</dbReference>
<comment type="caution">
    <text evidence="3">The sequence shown here is derived from an EMBL/GenBank/DDBJ whole genome shotgun (WGS) entry which is preliminary data.</text>
</comment>
<sequence length="500" mass="58780">MKLFFISVFITLIKFTFCSKDKGKYLKLNKSDEEAYLVAKNCEEVYICYKHTKENWILGGDILEKYENSFNNPDKCSIKRYTYVSTDACFMSSTGKNKIIKGFTSVQLLPYYDIDIINNRVLTEMGWCIHSYEIIDSNWLSYIDDDLRINQINIPGTHDTGTYNIVKIWYKDSSVSVSNLAVVIVEASLKTYTAQTQDLSITEQLENGIRYLDIRLALDSENSPFYLCHGPFVCYDNNGQQYLYFKSVIKYCIDFLNEHKKETIILHLKRENISKKIEDKSIGILIKLIGKQMYSKDKRYLDYFYVPNSIDDNYTNAINQLLVKYEVELFSYQDLNFIIMIKVFNQLIQKTILQQKKESAIGFYRDIKDKGNCKDDPFDKYKDICEPMVKKNFRCQDDYKLTPKLKWLVVADSLLDDNKFNYKYDNYLAHTLNFMNVAFTNTFPNSISLAAKYMNKHLTDFLKANQVINEWFVLDFPSINEYLNILLYKKIIFVLFSLVL</sequence>
<dbReference type="Proteomes" id="UP000193719">
    <property type="component" value="Unassembled WGS sequence"/>
</dbReference>
<evidence type="ECO:0000259" key="2">
    <source>
        <dbReference type="SMART" id="SM00148"/>
    </source>
</evidence>
<proteinExistence type="predicted"/>
<dbReference type="EMBL" id="MCFH01000034">
    <property type="protein sequence ID" value="ORX46612.1"/>
    <property type="molecule type" value="Genomic_DNA"/>
</dbReference>
<reference evidence="3 4" key="2">
    <citation type="submission" date="2016-08" db="EMBL/GenBank/DDBJ databases">
        <title>Pervasive Adenine N6-methylation of Active Genes in Fungi.</title>
        <authorList>
            <consortium name="DOE Joint Genome Institute"/>
            <person name="Mondo S.J."/>
            <person name="Dannebaum R.O."/>
            <person name="Kuo R.C."/>
            <person name="Labutti K."/>
            <person name="Haridas S."/>
            <person name="Kuo A."/>
            <person name="Salamov A."/>
            <person name="Ahrendt S.R."/>
            <person name="Lipzen A."/>
            <person name="Sullivan W."/>
            <person name="Andreopoulos W.B."/>
            <person name="Clum A."/>
            <person name="Lindquist E."/>
            <person name="Daum C."/>
            <person name="Ramamoorthy G.K."/>
            <person name="Gryganskyi A."/>
            <person name="Culley D."/>
            <person name="Magnuson J.K."/>
            <person name="James T.Y."/>
            <person name="O'Malley M.A."/>
            <person name="Stajich J.E."/>
            <person name="Spatafora J.W."/>
            <person name="Visel A."/>
            <person name="Grigoriev I.V."/>
        </authorList>
    </citation>
    <scope>NUCLEOTIDE SEQUENCE [LARGE SCALE GENOMIC DNA]</scope>
    <source>
        <strain evidence="4">finn</strain>
    </source>
</reference>
<feature type="signal peptide" evidence="1">
    <location>
        <begin position="1"/>
        <end position="18"/>
    </location>
</feature>
<dbReference type="InterPro" id="IPR051057">
    <property type="entry name" value="PI-PLC_domain"/>
</dbReference>
<dbReference type="Pfam" id="PF00388">
    <property type="entry name" value="PI-PLC-X"/>
    <property type="match status" value="1"/>
</dbReference>